<dbReference type="EMBL" id="FQYI01000003">
    <property type="protein sequence ID" value="SHI69129.1"/>
    <property type="molecule type" value="Genomic_DNA"/>
</dbReference>
<gene>
    <name evidence="1" type="ORF">SAMN05443429_103144</name>
</gene>
<dbReference type="Proteomes" id="UP000184335">
    <property type="component" value="Unassembled WGS sequence"/>
</dbReference>
<organism evidence="1 2">
    <name type="scientific">Cruoricaptor ignavus</name>
    <dbReference type="NCBI Taxonomy" id="1118202"/>
    <lineage>
        <taxon>Bacteria</taxon>
        <taxon>Pseudomonadati</taxon>
        <taxon>Bacteroidota</taxon>
        <taxon>Flavobacteriia</taxon>
        <taxon>Flavobacteriales</taxon>
        <taxon>Weeksellaceae</taxon>
        <taxon>Cruoricaptor</taxon>
    </lineage>
</organism>
<proteinExistence type="predicted"/>
<dbReference type="AlphaFoldDB" id="A0A1M6D7G0"/>
<keyword evidence="2" id="KW-1185">Reference proteome</keyword>
<name>A0A1M6D7G0_9FLAO</name>
<protein>
    <submittedName>
        <fullName evidence="1">Uncharacterized protein</fullName>
    </submittedName>
</protein>
<sequence length="56" mass="6745">MMTVVINQKNAKETSEKLKRNIRKKTEKGNLKKHFGKLKRDIDPLEYQLEMRKNED</sequence>
<evidence type="ECO:0000313" key="2">
    <source>
        <dbReference type="Proteomes" id="UP000184335"/>
    </source>
</evidence>
<reference evidence="1 2" key="1">
    <citation type="submission" date="2016-11" db="EMBL/GenBank/DDBJ databases">
        <authorList>
            <person name="Jaros S."/>
            <person name="Januszkiewicz K."/>
            <person name="Wedrychowicz H."/>
        </authorList>
    </citation>
    <scope>NUCLEOTIDE SEQUENCE [LARGE SCALE GENOMIC DNA]</scope>
    <source>
        <strain evidence="1 2">DSM 25479</strain>
    </source>
</reference>
<accession>A0A1M6D7G0</accession>
<evidence type="ECO:0000313" key="1">
    <source>
        <dbReference type="EMBL" id="SHI69129.1"/>
    </source>
</evidence>